<dbReference type="PRINTS" id="PR00111">
    <property type="entry name" value="ABHYDROLASE"/>
</dbReference>
<evidence type="ECO:0000313" key="3">
    <source>
        <dbReference type="Proteomes" id="UP001366166"/>
    </source>
</evidence>
<dbReference type="PANTHER" id="PTHR43433:SF5">
    <property type="entry name" value="AB HYDROLASE-1 DOMAIN-CONTAINING PROTEIN"/>
    <property type="match status" value="1"/>
</dbReference>
<dbReference type="Proteomes" id="UP001366166">
    <property type="component" value="Chromosome"/>
</dbReference>
<dbReference type="SUPFAM" id="SSF53474">
    <property type="entry name" value="alpha/beta-Hydrolases"/>
    <property type="match status" value="1"/>
</dbReference>
<organism evidence="2 3">
    <name type="scientific">Desulfoferula mesophila</name>
    <dbReference type="NCBI Taxonomy" id="3058419"/>
    <lineage>
        <taxon>Bacteria</taxon>
        <taxon>Pseudomonadati</taxon>
        <taxon>Thermodesulfobacteriota</taxon>
        <taxon>Desulfarculia</taxon>
        <taxon>Desulfarculales</taxon>
        <taxon>Desulfarculaceae</taxon>
        <taxon>Desulfoferula</taxon>
    </lineage>
</organism>
<protein>
    <recommendedName>
        <fullName evidence="1">Serine aminopeptidase S33 domain-containing protein</fullName>
    </recommendedName>
</protein>
<proteinExistence type="predicted"/>
<reference evidence="3" key="1">
    <citation type="journal article" date="2023" name="Arch. Microbiol.">
        <title>Desulfoferula mesophilus gen. nov. sp. nov., a mesophilic sulfate-reducing bacterium isolated from a brackish lake sediment.</title>
        <authorList>
            <person name="Watanabe T."/>
            <person name="Yabe T."/>
            <person name="Tsuji J.M."/>
            <person name="Fukui M."/>
        </authorList>
    </citation>
    <scope>NUCLEOTIDE SEQUENCE [LARGE SCALE GENOMIC DNA]</scope>
    <source>
        <strain evidence="3">12FAK</strain>
    </source>
</reference>
<dbReference type="Pfam" id="PF12146">
    <property type="entry name" value="Hydrolase_4"/>
    <property type="match status" value="1"/>
</dbReference>
<evidence type="ECO:0000259" key="1">
    <source>
        <dbReference type="Pfam" id="PF12146"/>
    </source>
</evidence>
<dbReference type="KEGG" id="dmp:FAK_14730"/>
<dbReference type="InterPro" id="IPR029058">
    <property type="entry name" value="AB_hydrolase_fold"/>
</dbReference>
<dbReference type="InterPro" id="IPR022742">
    <property type="entry name" value="Hydrolase_4"/>
</dbReference>
<dbReference type="Gene3D" id="3.40.50.1820">
    <property type="entry name" value="alpha/beta hydrolase"/>
    <property type="match status" value="1"/>
</dbReference>
<feature type="domain" description="Serine aminopeptidase S33" evidence="1">
    <location>
        <begin position="24"/>
        <end position="186"/>
    </location>
</feature>
<keyword evidence="3" id="KW-1185">Reference proteome</keyword>
<dbReference type="InterPro" id="IPR000073">
    <property type="entry name" value="AB_hydrolase_1"/>
</dbReference>
<dbReference type="PANTHER" id="PTHR43433">
    <property type="entry name" value="HYDROLASE, ALPHA/BETA FOLD FAMILY PROTEIN"/>
    <property type="match status" value="1"/>
</dbReference>
<dbReference type="InterPro" id="IPR050471">
    <property type="entry name" value="AB_hydrolase"/>
</dbReference>
<sequence>MDYSIPLFAADTARLLEGLKVERSHVLGVSMGGYIAQELALARPEMVAGLVLGCTSCGGDPAVYMDPVERAAFTTNQGLSPEQILYKDMHIYFSDEFVAGNPEFIERFVEISQLHYQPADAFLRQVEACNRHDTAARVGGISAPTLILSGDDDHLVPTENSRILHRLIPGSRLRMFPGGRHAFFIEFHQEFNSEVVEFLAACGKS</sequence>
<dbReference type="AlphaFoldDB" id="A0AAU9ECY6"/>
<gene>
    <name evidence="2" type="ORF">FAK_14730</name>
</gene>
<accession>A0AAU9ECY6</accession>
<dbReference type="EMBL" id="AP028679">
    <property type="protein sequence ID" value="BEQ14407.1"/>
    <property type="molecule type" value="Genomic_DNA"/>
</dbReference>
<evidence type="ECO:0000313" key="2">
    <source>
        <dbReference type="EMBL" id="BEQ14407.1"/>
    </source>
</evidence>
<name>A0AAU9ECY6_9BACT</name>